<feature type="domain" description="Glycoside hydrolase family 2 catalytic" evidence="3">
    <location>
        <begin position="295"/>
        <end position="463"/>
    </location>
</feature>
<dbReference type="SUPFAM" id="SSF49785">
    <property type="entry name" value="Galactose-binding domain-like"/>
    <property type="match status" value="1"/>
</dbReference>
<comment type="caution">
    <text evidence="5">The sequence shown here is derived from an EMBL/GenBank/DDBJ whole genome shotgun (WGS) entry which is preliminary data.</text>
</comment>
<evidence type="ECO:0000313" key="5">
    <source>
        <dbReference type="EMBL" id="GHE94892.1"/>
    </source>
</evidence>
<evidence type="ECO:0000259" key="2">
    <source>
        <dbReference type="Pfam" id="PF00703"/>
    </source>
</evidence>
<dbReference type="Gene3D" id="3.20.20.80">
    <property type="entry name" value="Glycosidases"/>
    <property type="match status" value="1"/>
</dbReference>
<evidence type="ECO:0000313" key="6">
    <source>
        <dbReference type="Proteomes" id="UP000605897"/>
    </source>
</evidence>
<gene>
    <name evidence="5" type="ORF">GCM10017786_29960</name>
</gene>
<dbReference type="InterPro" id="IPR051913">
    <property type="entry name" value="GH2_Domain-Containing"/>
</dbReference>
<dbReference type="InterPro" id="IPR036156">
    <property type="entry name" value="Beta-gal/glucu_dom_sf"/>
</dbReference>
<feature type="domain" description="Glycoside hydrolase family 2 immunoglobulin-like beta-sandwich" evidence="2">
    <location>
        <begin position="186"/>
        <end position="291"/>
    </location>
</feature>
<dbReference type="InterPro" id="IPR017853">
    <property type="entry name" value="GH"/>
</dbReference>
<dbReference type="SUPFAM" id="SSF49303">
    <property type="entry name" value="beta-Galactosidase/glucuronidase domain"/>
    <property type="match status" value="1"/>
</dbReference>
<dbReference type="EMBL" id="BNAU01000002">
    <property type="protein sequence ID" value="GHE94892.1"/>
    <property type="molecule type" value="Genomic_DNA"/>
</dbReference>
<dbReference type="InterPro" id="IPR008979">
    <property type="entry name" value="Galactose-bd-like_sf"/>
</dbReference>
<dbReference type="Pfam" id="PF00703">
    <property type="entry name" value="Glyco_hydro_2"/>
    <property type="match status" value="1"/>
</dbReference>
<evidence type="ECO:0000256" key="1">
    <source>
        <dbReference type="ARBA" id="ARBA00007401"/>
    </source>
</evidence>
<dbReference type="InterPro" id="IPR006104">
    <property type="entry name" value="Glyco_hydro_2_N"/>
</dbReference>
<protein>
    <submittedName>
        <fullName evidence="5">Beta-galactosidase</fullName>
    </submittedName>
</protein>
<feature type="domain" description="Glycosyl hydrolases family 2 sugar binding" evidence="4">
    <location>
        <begin position="23"/>
        <end position="139"/>
    </location>
</feature>
<sequence>MIAADPDRLCPRPQLVRPEWFDLGGPWGFAFDDDDRGLDGDWFASADPFDRTITVPYPPESELSGVRATEPHTVVWYRREFDAPPIPDGHRLILHFAAVDYAASVWINGILLGSHEGGQTPFSFDITSALRASGPQVIVLRAEDRPDEGTQPRGKQDWHHDPHDIWYHRTTGIWQPVWAEVVPALHLRELHWTPDLTRASVSCEGELSAAPGEAVTVRVVLRHRDEILAEQSVRVDRRRFRFDVAVPALRHGQDRSRLLWSPENPVLIDAAVELHAAEAPTDAVSSYLGLREVGVADGRFLLNHLPYYPRMVLEQGYWPQSHLAAPDAVALRREVELIKELGFTGVRVHQKAEDPRFLFWCDRLGLLVWGETANAYEFAPEAVERLTREWLEILRRDRSHPCIVTWVPVNESWGVPDIATAPAQAHFVRSLYHLTKSVDPSRPVIGNDGWEIPEADILGVHDYAPTGEALSTRYGDTDTWRRTLAERRPGGRRLLLGDLAPGRPVMLTEFGGLSYVPAEDEKWFGYSTVADDEELVARLDQLVTAVLSSPALAGFCYTQLTDTEQERNGLLTADRTPKVDPARIRAILTRPAAAVPPEELNPYRERG</sequence>
<reference evidence="6" key="1">
    <citation type="journal article" date="2019" name="Int. J. Syst. Evol. Microbiol.">
        <title>The Global Catalogue of Microorganisms (GCM) 10K type strain sequencing project: providing services to taxonomists for standard genome sequencing and annotation.</title>
        <authorList>
            <consortium name="The Broad Institute Genomics Platform"/>
            <consortium name="The Broad Institute Genome Sequencing Center for Infectious Disease"/>
            <person name="Wu L."/>
            <person name="Ma J."/>
        </authorList>
    </citation>
    <scope>NUCLEOTIDE SEQUENCE [LARGE SCALE GENOMIC DNA]</scope>
    <source>
        <strain evidence="6">CGMCC 4.7677</strain>
    </source>
</reference>
<evidence type="ECO:0000259" key="3">
    <source>
        <dbReference type="Pfam" id="PF02836"/>
    </source>
</evidence>
<dbReference type="InterPro" id="IPR006102">
    <property type="entry name" value="Ig-like_GH2"/>
</dbReference>
<name>A0ABQ3IZV6_9PSEU</name>
<evidence type="ECO:0000259" key="4">
    <source>
        <dbReference type="Pfam" id="PF02837"/>
    </source>
</evidence>
<dbReference type="Gene3D" id="2.60.120.260">
    <property type="entry name" value="Galactose-binding domain-like"/>
    <property type="match status" value="1"/>
</dbReference>
<dbReference type="Pfam" id="PF02836">
    <property type="entry name" value="Glyco_hydro_2_C"/>
    <property type="match status" value="1"/>
</dbReference>
<comment type="similarity">
    <text evidence="1">Belongs to the glycosyl hydrolase 2 family.</text>
</comment>
<dbReference type="PANTHER" id="PTHR42732">
    <property type="entry name" value="BETA-GALACTOSIDASE"/>
    <property type="match status" value="1"/>
</dbReference>
<organism evidence="5 6">
    <name type="scientific">Amycolatopsis deserti</name>
    <dbReference type="NCBI Taxonomy" id="185696"/>
    <lineage>
        <taxon>Bacteria</taxon>
        <taxon>Bacillati</taxon>
        <taxon>Actinomycetota</taxon>
        <taxon>Actinomycetes</taxon>
        <taxon>Pseudonocardiales</taxon>
        <taxon>Pseudonocardiaceae</taxon>
        <taxon>Amycolatopsis</taxon>
    </lineage>
</organism>
<dbReference type="SUPFAM" id="SSF51445">
    <property type="entry name" value="(Trans)glycosidases"/>
    <property type="match status" value="1"/>
</dbReference>
<dbReference type="RefSeq" id="WP_191245075.1">
    <property type="nucleotide sequence ID" value="NZ_BNAU01000002.1"/>
</dbReference>
<dbReference type="PANTHER" id="PTHR42732:SF3">
    <property type="entry name" value="HYDROLASE"/>
    <property type="match status" value="1"/>
</dbReference>
<accession>A0ABQ3IZV6</accession>
<dbReference type="Proteomes" id="UP000605897">
    <property type="component" value="Unassembled WGS sequence"/>
</dbReference>
<keyword evidence="6" id="KW-1185">Reference proteome</keyword>
<dbReference type="Pfam" id="PF02837">
    <property type="entry name" value="Glyco_hydro_2_N"/>
    <property type="match status" value="1"/>
</dbReference>
<dbReference type="InterPro" id="IPR006103">
    <property type="entry name" value="Glyco_hydro_2_cat"/>
</dbReference>
<proteinExistence type="inferred from homology"/>